<dbReference type="GO" id="GO:0005886">
    <property type="term" value="C:plasma membrane"/>
    <property type="evidence" value="ECO:0007669"/>
    <property type="project" value="UniProtKB-SubCell"/>
</dbReference>
<feature type="transmembrane region" description="Helical" evidence="9">
    <location>
        <begin position="80"/>
        <end position="100"/>
    </location>
</feature>
<proteinExistence type="inferred from homology"/>
<evidence type="ECO:0000313" key="10">
    <source>
        <dbReference type="EMBL" id="PIW65894.1"/>
    </source>
</evidence>
<evidence type="ECO:0000256" key="1">
    <source>
        <dbReference type="ARBA" id="ARBA00004651"/>
    </source>
</evidence>
<keyword evidence="7 9" id="KW-1133">Transmembrane helix</keyword>
<keyword evidence="8 9" id="KW-0472">Membrane</keyword>
<feature type="transmembrane region" description="Helical" evidence="9">
    <location>
        <begin position="169"/>
        <end position="194"/>
    </location>
</feature>
<dbReference type="Pfam" id="PF03186">
    <property type="entry name" value="CobD_Cbib"/>
    <property type="match status" value="2"/>
</dbReference>
<keyword evidence="5" id="KW-0169">Cobalamin biosynthesis</keyword>
<dbReference type="InterPro" id="IPR004485">
    <property type="entry name" value="Cobalamin_biosynth_CobD/CbiB"/>
</dbReference>
<sequence>MLSIFIAYIAEILFSKPKQFLRPAEAINSITSKIENYLRRRARNAKLAGVCLVLVVAGIVFLAVEFIVWDFGLLGRAPGVIAKAIFIYMALSIKSVNIGLTKLKDAARGIDNDQLIRNRLDLVSENTLKDIVGVLFYTFFAGVGFMWVYKSLNMLCNSIGHKSRHSEDLGWFVLRLEAIFNYVPSRICVLLVPFASYMSKMGFKNSFYSASREGIANNAPCEAAFAGALGVQLGGLVYYGGMPAHRPYVGKTVNELNQGLVEKALKIMYAASFIMILAMIIVNYFWNVL</sequence>
<feature type="transmembrane region" description="Helical" evidence="9">
    <location>
        <begin position="47"/>
        <end position="68"/>
    </location>
</feature>
<keyword evidence="4" id="KW-1003">Cell membrane</keyword>
<evidence type="ECO:0000256" key="8">
    <source>
        <dbReference type="ARBA" id="ARBA00023136"/>
    </source>
</evidence>
<evidence type="ECO:0000256" key="4">
    <source>
        <dbReference type="ARBA" id="ARBA00022475"/>
    </source>
</evidence>
<feature type="transmembrane region" description="Helical" evidence="9">
    <location>
        <begin position="131"/>
        <end position="149"/>
    </location>
</feature>
<evidence type="ECO:0000256" key="3">
    <source>
        <dbReference type="ARBA" id="ARBA00006263"/>
    </source>
</evidence>
<dbReference type="PANTHER" id="PTHR34308:SF1">
    <property type="entry name" value="COBALAMIN BIOSYNTHESIS PROTEIN CBIB"/>
    <property type="match status" value="1"/>
</dbReference>
<comment type="pathway">
    <text evidence="2">Cofactor biosynthesis; adenosylcobalamin biosynthesis.</text>
</comment>
<reference evidence="10 11" key="1">
    <citation type="submission" date="2017-09" db="EMBL/GenBank/DDBJ databases">
        <title>Depth-based differentiation of microbial function through sediment-hosted aquifers and enrichment of novel symbionts in the deep terrestrial subsurface.</title>
        <authorList>
            <person name="Probst A.J."/>
            <person name="Ladd B."/>
            <person name="Jarett J.K."/>
            <person name="Geller-Mcgrath D.E."/>
            <person name="Sieber C.M."/>
            <person name="Emerson J.B."/>
            <person name="Anantharaman K."/>
            <person name="Thomas B.C."/>
            <person name="Malmstrom R."/>
            <person name="Stieglmeier M."/>
            <person name="Klingl A."/>
            <person name="Woyke T."/>
            <person name="Ryan C.M."/>
            <person name="Banfield J.F."/>
        </authorList>
    </citation>
    <scope>NUCLEOTIDE SEQUENCE [LARGE SCALE GENOMIC DNA]</scope>
    <source>
        <strain evidence="10">CG12_big_fil_rev_8_21_14_0_65_43_15</strain>
    </source>
</reference>
<comment type="subcellular location">
    <subcellularLocation>
        <location evidence="1">Cell membrane</location>
        <topology evidence="1">Multi-pass membrane protein</topology>
    </subcellularLocation>
</comment>
<protein>
    <recommendedName>
        <fullName evidence="12">Cobalamin biosynthesis protein CobD</fullName>
    </recommendedName>
</protein>
<evidence type="ECO:0000256" key="7">
    <source>
        <dbReference type="ARBA" id="ARBA00022989"/>
    </source>
</evidence>
<dbReference type="GO" id="GO:0048472">
    <property type="term" value="F:threonine-phosphate decarboxylase activity"/>
    <property type="evidence" value="ECO:0007669"/>
    <property type="project" value="InterPro"/>
</dbReference>
<evidence type="ECO:0000256" key="5">
    <source>
        <dbReference type="ARBA" id="ARBA00022573"/>
    </source>
</evidence>
<keyword evidence="6 9" id="KW-0812">Transmembrane</keyword>
<organism evidence="10 11">
    <name type="scientific">Candidatus Taenaricola geysiri</name>
    <dbReference type="NCBI Taxonomy" id="1974752"/>
    <lineage>
        <taxon>Bacteria</taxon>
        <taxon>Pseudomonadati</taxon>
        <taxon>Candidatus Omnitrophota</taxon>
        <taxon>Candidatus Taenaricola</taxon>
    </lineage>
</organism>
<dbReference type="Proteomes" id="UP000231267">
    <property type="component" value="Unassembled WGS sequence"/>
</dbReference>
<dbReference type="PANTHER" id="PTHR34308">
    <property type="entry name" value="COBALAMIN BIOSYNTHESIS PROTEIN CBIB"/>
    <property type="match status" value="1"/>
</dbReference>
<dbReference type="AlphaFoldDB" id="A0A2J0LG99"/>
<accession>A0A2J0LG99</accession>
<comment type="caution">
    <text evidence="10">The sequence shown here is derived from an EMBL/GenBank/DDBJ whole genome shotgun (WGS) entry which is preliminary data.</text>
</comment>
<evidence type="ECO:0000256" key="9">
    <source>
        <dbReference type="SAM" id="Phobius"/>
    </source>
</evidence>
<evidence type="ECO:0000256" key="6">
    <source>
        <dbReference type="ARBA" id="ARBA00022692"/>
    </source>
</evidence>
<comment type="similarity">
    <text evidence="3">Belongs to the CobD/CbiB family.</text>
</comment>
<evidence type="ECO:0000256" key="2">
    <source>
        <dbReference type="ARBA" id="ARBA00004953"/>
    </source>
</evidence>
<evidence type="ECO:0008006" key="12">
    <source>
        <dbReference type="Google" id="ProtNLM"/>
    </source>
</evidence>
<name>A0A2J0LG99_9BACT</name>
<dbReference type="UniPathway" id="UPA00148"/>
<evidence type="ECO:0000313" key="11">
    <source>
        <dbReference type="Proteomes" id="UP000231267"/>
    </source>
</evidence>
<dbReference type="GO" id="GO:0009236">
    <property type="term" value="P:cobalamin biosynthetic process"/>
    <property type="evidence" value="ECO:0007669"/>
    <property type="project" value="UniProtKB-UniPathway"/>
</dbReference>
<feature type="transmembrane region" description="Helical" evidence="9">
    <location>
        <begin position="267"/>
        <end position="286"/>
    </location>
</feature>
<dbReference type="EMBL" id="PFGP01000136">
    <property type="protein sequence ID" value="PIW65894.1"/>
    <property type="molecule type" value="Genomic_DNA"/>
</dbReference>
<gene>
    <name evidence="10" type="ORF">COW11_06180</name>
</gene>